<dbReference type="RefSeq" id="WP_245958072.1">
    <property type="nucleotide sequence ID" value="NZ_QNRR01000001.1"/>
</dbReference>
<dbReference type="UniPathway" id="UPA00079">
    <property type="reaction ID" value="UER00169"/>
</dbReference>
<feature type="binding site" evidence="5">
    <location>
        <position position="90"/>
    </location>
    <ligand>
        <name>S-adenosyl-L-methionine</name>
        <dbReference type="ChEBI" id="CHEBI:59789"/>
    </ligand>
</feature>
<dbReference type="SUPFAM" id="SSF53335">
    <property type="entry name" value="S-adenosyl-L-methionine-dependent methyltransferases"/>
    <property type="match status" value="1"/>
</dbReference>
<evidence type="ECO:0000256" key="1">
    <source>
        <dbReference type="ARBA" id="ARBA00022428"/>
    </source>
</evidence>
<comment type="caution">
    <text evidence="6">The sequence shown here is derived from an EMBL/GenBank/DDBJ whole genome shotgun (WGS) entry which is preliminary data.</text>
</comment>
<dbReference type="GO" id="GO:0009234">
    <property type="term" value="P:menaquinone biosynthetic process"/>
    <property type="evidence" value="ECO:0007669"/>
    <property type="project" value="UniProtKB-UniRule"/>
</dbReference>
<dbReference type="PROSITE" id="PS51608">
    <property type="entry name" value="SAM_MT_UBIE"/>
    <property type="match status" value="1"/>
</dbReference>
<evidence type="ECO:0000256" key="2">
    <source>
        <dbReference type="ARBA" id="ARBA00022603"/>
    </source>
</evidence>
<dbReference type="InterPro" id="IPR029063">
    <property type="entry name" value="SAM-dependent_MTases_sf"/>
</dbReference>
<accession>A0A366HU24</accession>
<dbReference type="EMBL" id="QNRR01000001">
    <property type="protein sequence ID" value="RBP47793.1"/>
    <property type="molecule type" value="Genomic_DNA"/>
</dbReference>
<comment type="similarity">
    <text evidence="5">Belongs to the class I-like SAM-binding methyltransferase superfamily. MenG/UbiE family.</text>
</comment>
<feature type="binding site" evidence="5">
    <location>
        <begin position="111"/>
        <end position="112"/>
    </location>
    <ligand>
        <name>S-adenosyl-L-methionine</name>
        <dbReference type="ChEBI" id="CHEBI:59789"/>
    </ligand>
</feature>
<dbReference type="EC" id="2.1.1.163" evidence="5"/>
<dbReference type="NCBIfam" id="TIGR01934">
    <property type="entry name" value="MenG_MenH_UbiE"/>
    <property type="match status" value="1"/>
</dbReference>
<comment type="pathway">
    <text evidence="5">Quinol/quinone metabolism; menaquinone biosynthesis; menaquinol from 1,4-dihydroxy-2-naphthoate: step 2/2.</text>
</comment>
<dbReference type="AlphaFoldDB" id="A0A366HU24"/>
<dbReference type="CDD" id="cd02440">
    <property type="entry name" value="AdoMet_MTases"/>
    <property type="match status" value="1"/>
</dbReference>
<dbReference type="GO" id="GO:0032259">
    <property type="term" value="P:methylation"/>
    <property type="evidence" value="ECO:0007669"/>
    <property type="project" value="UniProtKB-KW"/>
</dbReference>
<proteinExistence type="inferred from homology"/>
<gene>
    <name evidence="5" type="primary">menG</name>
    <name evidence="6" type="ORF">DES53_101593</name>
</gene>
<dbReference type="Pfam" id="PF01209">
    <property type="entry name" value="Ubie_methyltran"/>
    <property type="match status" value="1"/>
</dbReference>
<evidence type="ECO:0000256" key="3">
    <source>
        <dbReference type="ARBA" id="ARBA00022679"/>
    </source>
</evidence>
<name>A0A366HU24_9BACT</name>
<keyword evidence="3 5" id="KW-0808">Transferase</keyword>
<feature type="binding site" evidence="5">
    <location>
        <position position="70"/>
    </location>
    <ligand>
        <name>S-adenosyl-L-methionine</name>
        <dbReference type="ChEBI" id="CHEBI:59789"/>
    </ligand>
</feature>
<dbReference type="PANTHER" id="PTHR43591">
    <property type="entry name" value="METHYLTRANSFERASE"/>
    <property type="match status" value="1"/>
</dbReference>
<dbReference type="InterPro" id="IPR004033">
    <property type="entry name" value="UbiE/COQ5_MeTrFase"/>
</dbReference>
<evidence type="ECO:0000313" key="6">
    <source>
        <dbReference type="EMBL" id="RBP47793.1"/>
    </source>
</evidence>
<reference evidence="6 7" key="1">
    <citation type="submission" date="2018-06" db="EMBL/GenBank/DDBJ databases">
        <title>Genomic Encyclopedia of Type Strains, Phase IV (KMG-IV): sequencing the most valuable type-strain genomes for metagenomic binning, comparative biology and taxonomic classification.</title>
        <authorList>
            <person name="Goeker M."/>
        </authorList>
    </citation>
    <scope>NUCLEOTIDE SEQUENCE [LARGE SCALE GENOMIC DNA]</scope>
    <source>
        <strain evidence="6 7">DSM 25532</strain>
    </source>
</reference>
<dbReference type="InterPro" id="IPR023576">
    <property type="entry name" value="UbiE/COQ5_MeTrFase_CS"/>
</dbReference>
<evidence type="ECO:0000256" key="5">
    <source>
        <dbReference type="HAMAP-Rule" id="MF_01813"/>
    </source>
</evidence>
<keyword evidence="2 5" id="KW-0489">Methyltransferase</keyword>
<dbReference type="HAMAP" id="MF_01813">
    <property type="entry name" value="MenG_UbiE_methyltr"/>
    <property type="match status" value="1"/>
</dbReference>
<dbReference type="Proteomes" id="UP000253426">
    <property type="component" value="Unassembled WGS sequence"/>
</dbReference>
<evidence type="ECO:0000313" key="7">
    <source>
        <dbReference type="Proteomes" id="UP000253426"/>
    </source>
</evidence>
<comment type="caution">
    <text evidence="5">Lacks conserved residue(s) required for the propagation of feature annotation.</text>
</comment>
<comment type="function">
    <text evidence="5">Methyltransferase required for the conversion of demethylmenaquinol (DMKH2) to menaquinol (MKH2).</text>
</comment>
<sequence>MEQQAAKEPAAGPMGQDATFVRRAFAAIAGRYVLTNHVLSLGIDVLWRKTTARSVAALQPKVVLDVATGSGDLAEAIQNACPEATVVGLDFSAPMLQEAQKRGLQHLMVADAMNMPIVDGAADVLTVAFGLRNMASWPDALREMSRVLRPGGSLFVLDFSLPTQPLMRKAHLFYLRTVMPRVAGVLTGERGAFEYLCNTIEQFPSGENMCRMIRENGFREAKARALSFGIASLYQAVK</sequence>
<dbReference type="GO" id="GO:0043770">
    <property type="term" value="F:demethylmenaquinone methyltransferase activity"/>
    <property type="evidence" value="ECO:0007669"/>
    <property type="project" value="UniProtKB-UniRule"/>
</dbReference>
<keyword evidence="7" id="KW-1185">Reference proteome</keyword>
<keyword evidence="4 5" id="KW-0949">S-adenosyl-L-methionine</keyword>
<organism evidence="6 7">
    <name type="scientific">Roseimicrobium gellanilyticum</name>
    <dbReference type="NCBI Taxonomy" id="748857"/>
    <lineage>
        <taxon>Bacteria</taxon>
        <taxon>Pseudomonadati</taxon>
        <taxon>Verrucomicrobiota</taxon>
        <taxon>Verrucomicrobiia</taxon>
        <taxon>Verrucomicrobiales</taxon>
        <taxon>Verrucomicrobiaceae</taxon>
        <taxon>Roseimicrobium</taxon>
    </lineage>
</organism>
<dbReference type="PANTHER" id="PTHR43591:SF24">
    <property type="entry name" value="2-METHOXY-6-POLYPRENYL-1,4-BENZOQUINOL METHYLASE, MITOCHONDRIAL"/>
    <property type="match status" value="1"/>
</dbReference>
<protein>
    <recommendedName>
        <fullName evidence="5">Demethylmenaquinone methyltransferase</fullName>
        <ecNumber evidence="5">2.1.1.163</ecNumber>
    </recommendedName>
</protein>
<dbReference type="Gene3D" id="3.40.50.150">
    <property type="entry name" value="Vaccinia Virus protein VP39"/>
    <property type="match status" value="1"/>
</dbReference>
<comment type="catalytic activity">
    <reaction evidence="5">
        <text>a 2-demethylmenaquinol + S-adenosyl-L-methionine = a menaquinol + S-adenosyl-L-homocysteine + H(+)</text>
        <dbReference type="Rhea" id="RHEA:42640"/>
        <dbReference type="Rhea" id="RHEA-COMP:9539"/>
        <dbReference type="Rhea" id="RHEA-COMP:9563"/>
        <dbReference type="ChEBI" id="CHEBI:15378"/>
        <dbReference type="ChEBI" id="CHEBI:18151"/>
        <dbReference type="ChEBI" id="CHEBI:55437"/>
        <dbReference type="ChEBI" id="CHEBI:57856"/>
        <dbReference type="ChEBI" id="CHEBI:59789"/>
        <dbReference type="EC" id="2.1.1.163"/>
    </reaction>
</comment>
<evidence type="ECO:0000256" key="4">
    <source>
        <dbReference type="ARBA" id="ARBA00022691"/>
    </source>
</evidence>
<dbReference type="PROSITE" id="PS01184">
    <property type="entry name" value="UBIE_2"/>
    <property type="match status" value="1"/>
</dbReference>
<keyword evidence="1 5" id="KW-0474">Menaquinone biosynthesis</keyword>